<evidence type="ECO:0000313" key="2">
    <source>
        <dbReference type="Proteomes" id="UP001596109"/>
    </source>
</evidence>
<accession>A0ABW0TP77</accession>
<dbReference type="RefSeq" id="WP_381436406.1">
    <property type="nucleotide sequence ID" value="NZ_JBHSNO010000007.1"/>
</dbReference>
<name>A0ABW0TP77_9BACL</name>
<keyword evidence="2" id="KW-1185">Reference proteome</keyword>
<organism evidence="1 2">
    <name type="scientific">Sporosarcina soli</name>
    <dbReference type="NCBI Taxonomy" id="334736"/>
    <lineage>
        <taxon>Bacteria</taxon>
        <taxon>Bacillati</taxon>
        <taxon>Bacillota</taxon>
        <taxon>Bacilli</taxon>
        <taxon>Bacillales</taxon>
        <taxon>Caryophanaceae</taxon>
        <taxon>Sporosarcina</taxon>
    </lineage>
</organism>
<dbReference type="EMBL" id="JBHSNO010000007">
    <property type="protein sequence ID" value="MFC5590270.1"/>
    <property type="molecule type" value="Genomic_DNA"/>
</dbReference>
<reference evidence="2" key="1">
    <citation type="journal article" date="2019" name="Int. J. Syst. Evol. Microbiol.">
        <title>The Global Catalogue of Microorganisms (GCM) 10K type strain sequencing project: providing services to taxonomists for standard genome sequencing and annotation.</title>
        <authorList>
            <consortium name="The Broad Institute Genomics Platform"/>
            <consortium name="The Broad Institute Genome Sequencing Center for Infectious Disease"/>
            <person name="Wu L."/>
            <person name="Ma J."/>
        </authorList>
    </citation>
    <scope>NUCLEOTIDE SEQUENCE [LARGE SCALE GENOMIC DNA]</scope>
    <source>
        <strain evidence="2">CGMCC 4.1434</strain>
    </source>
</reference>
<proteinExistence type="predicted"/>
<evidence type="ECO:0000313" key="1">
    <source>
        <dbReference type="EMBL" id="MFC5590270.1"/>
    </source>
</evidence>
<protein>
    <submittedName>
        <fullName evidence="1">Uncharacterized protein</fullName>
    </submittedName>
</protein>
<comment type="caution">
    <text evidence="1">The sequence shown here is derived from an EMBL/GenBank/DDBJ whole genome shotgun (WGS) entry which is preliminary data.</text>
</comment>
<sequence length="62" mass="6956">MNMQPDLEEAMKALSEEPWHIGVDSRMGLSTPLEAIGRLMYYTGVHAGQISFIQKHGQHSTE</sequence>
<dbReference type="Proteomes" id="UP001596109">
    <property type="component" value="Unassembled WGS sequence"/>
</dbReference>
<gene>
    <name evidence="1" type="ORF">ACFPRA_15295</name>
</gene>